<proteinExistence type="predicted"/>
<reference evidence="3 4" key="1">
    <citation type="journal article" date="2020" name="J Geophys Res Biogeosci">
        <title>Magnetotaxis as an Adaptation to Enable Bacterial Shuttling of Microbial Sulfur and Sulfur Cycling Across Aquatic Oxic#Anoxic Interfaces.</title>
        <authorList>
            <person name="Li J."/>
            <person name="Liu P."/>
            <person name="Wang J."/>
            <person name="Roberts A.P."/>
            <person name="Pan Y."/>
        </authorList>
    </citation>
    <scope>NUCLEOTIDE SEQUENCE [LARGE SCALE GENOMIC DNA]</scope>
    <source>
        <strain evidence="3 4">MYR-1_YQ</strain>
    </source>
</reference>
<feature type="transmembrane region" description="Helical" evidence="1">
    <location>
        <begin position="64"/>
        <end position="82"/>
    </location>
</feature>
<dbReference type="SMART" id="SM00460">
    <property type="entry name" value="TGc"/>
    <property type="match status" value="1"/>
</dbReference>
<feature type="transmembrane region" description="Helical" evidence="1">
    <location>
        <begin position="137"/>
        <end position="157"/>
    </location>
</feature>
<evidence type="ECO:0000259" key="2">
    <source>
        <dbReference type="SMART" id="SM00460"/>
    </source>
</evidence>
<feature type="domain" description="Transglutaminase-like" evidence="2">
    <location>
        <begin position="411"/>
        <end position="482"/>
    </location>
</feature>
<keyword evidence="1" id="KW-1133">Transmembrane helix</keyword>
<dbReference type="EMBL" id="JABXWD010000023">
    <property type="protein sequence ID" value="MBV6340433.1"/>
    <property type="molecule type" value="Genomic_DNA"/>
</dbReference>
<feature type="transmembrane region" description="Helical" evidence="1">
    <location>
        <begin position="21"/>
        <end position="52"/>
    </location>
</feature>
<dbReference type="Pfam" id="PF11992">
    <property type="entry name" value="TgpA_N"/>
    <property type="match status" value="1"/>
</dbReference>
<dbReference type="PANTHER" id="PTHR42736">
    <property type="entry name" value="PROTEIN-GLUTAMINE GAMMA-GLUTAMYLTRANSFERASE"/>
    <property type="match status" value="1"/>
</dbReference>
<dbReference type="PANTHER" id="PTHR42736:SF1">
    <property type="entry name" value="PROTEIN-GLUTAMINE GAMMA-GLUTAMYLTRANSFERASE"/>
    <property type="match status" value="1"/>
</dbReference>
<evidence type="ECO:0000313" key="4">
    <source>
        <dbReference type="Proteomes" id="UP001196980"/>
    </source>
</evidence>
<sequence length="652" mass="74922">MTITSYFKGHSQIEVERLLKGVTYVVAAFAYLSVCRYIGLVYSGLFIALMALSVYLEYVRGYFVPRWVVNALSVTVIVLSLYRVYAEDLLEPTVETLAILLTIKFMEEKKFRDYMQIYMISVFLLTGSALLSIDFIFLVFFILIFFLVSISVVLLTYHTESPSLRLDRGAMYKIISRSMLIPLMSIPLTALIFMVLPRTNFHFLGFLGRASVGRAGFADNVLLGDVSNIQLDSSIIFRAQMEPLGSEHLYWRGIVFDHFDGTSWEATEQEPVWALNNMPIKGRMVRQTIYLEPYGNKYMFTLDKPIIVYHRQRTLYQNFVVMAPDDIKSKMRYDAVSILAVRDYGVKDDETRFLQLPDDLSPDIIALTKTLTAGMNKKEAMASLVGYLRDGQYKYSTEKLPRSPTPLVDFLFKHKYGNCEYFASALAVMLRASGISANVVGGYKGGLYNAVGGYYIVLQKNAHVWVEAYLKDTGWVRLDATPVNSVDMTADDKKMFMQLRLLFDSINYLWNSLVINYNLDKQLSLFQKIYHSTRLKGLNLSFHRLKPAGIAIGSVAALFVLFKLYRLLRNRRSVEIRLIKSFTGTLKGYGYERLPSQGLEEFVQTIREEELRTPATVFVLEFERLYYKDKIFTKEHVRDLKTQLAMLKNYRA</sequence>
<dbReference type="RefSeq" id="WP_218251054.1">
    <property type="nucleotide sequence ID" value="NZ_JABXWD010000023.1"/>
</dbReference>
<accession>A0ABS6RVY8</accession>
<feature type="transmembrane region" description="Helical" evidence="1">
    <location>
        <begin position="114"/>
        <end position="131"/>
    </location>
</feature>
<evidence type="ECO:0000313" key="3">
    <source>
        <dbReference type="EMBL" id="MBV6340433.1"/>
    </source>
</evidence>
<feature type="transmembrane region" description="Helical" evidence="1">
    <location>
        <begin position="548"/>
        <end position="568"/>
    </location>
</feature>
<dbReference type="Proteomes" id="UP001196980">
    <property type="component" value="Unassembled WGS sequence"/>
</dbReference>
<comment type="caution">
    <text evidence="3">The sequence shown here is derived from an EMBL/GenBank/DDBJ whole genome shotgun (WGS) entry which is preliminary data.</text>
</comment>
<dbReference type="Pfam" id="PF01841">
    <property type="entry name" value="Transglut_core"/>
    <property type="match status" value="1"/>
</dbReference>
<organism evidence="3 4">
    <name type="scientific">Candidatus Magnetobacterium casense</name>
    <dbReference type="NCBI Taxonomy" id="1455061"/>
    <lineage>
        <taxon>Bacteria</taxon>
        <taxon>Pseudomonadati</taxon>
        <taxon>Nitrospirota</taxon>
        <taxon>Thermodesulfovibrionia</taxon>
        <taxon>Thermodesulfovibrionales</taxon>
        <taxon>Candidatus Magnetobacteriaceae</taxon>
        <taxon>Candidatus Magnetobacterium</taxon>
    </lineage>
</organism>
<gene>
    <name evidence="3" type="ORF">HWQ67_02430</name>
</gene>
<protein>
    <submittedName>
        <fullName evidence="3">DUF3488 domain-containing transglutaminase family protein</fullName>
    </submittedName>
</protein>
<dbReference type="InterPro" id="IPR021878">
    <property type="entry name" value="TgpA_N"/>
</dbReference>
<evidence type="ECO:0000256" key="1">
    <source>
        <dbReference type="SAM" id="Phobius"/>
    </source>
</evidence>
<feature type="transmembrane region" description="Helical" evidence="1">
    <location>
        <begin position="178"/>
        <end position="196"/>
    </location>
</feature>
<keyword evidence="1" id="KW-0812">Transmembrane</keyword>
<keyword evidence="1" id="KW-0472">Membrane</keyword>
<keyword evidence="4" id="KW-1185">Reference proteome</keyword>
<dbReference type="InterPro" id="IPR052901">
    <property type="entry name" value="Bact_TGase-like"/>
</dbReference>
<name>A0ABS6RVY8_9BACT</name>
<dbReference type="InterPro" id="IPR002931">
    <property type="entry name" value="Transglutaminase-like"/>
</dbReference>